<reference evidence="1 2" key="1">
    <citation type="submission" date="2021-06" db="EMBL/GenBank/DDBJ databases">
        <title>Caerostris extrusa draft genome.</title>
        <authorList>
            <person name="Kono N."/>
            <person name="Arakawa K."/>
        </authorList>
    </citation>
    <scope>NUCLEOTIDE SEQUENCE [LARGE SCALE GENOMIC DNA]</scope>
</reference>
<comment type="caution">
    <text evidence="1">The sequence shown here is derived from an EMBL/GenBank/DDBJ whole genome shotgun (WGS) entry which is preliminary data.</text>
</comment>
<accession>A0AAV4VCY3</accession>
<gene>
    <name evidence="1" type="ORF">CEXT_6071</name>
</gene>
<proteinExistence type="predicted"/>
<evidence type="ECO:0000313" key="2">
    <source>
        <dbReference type="Proteomes" id="UP001054945"/>
    </source>
</evidence>
<dbReference type="AlphaFoldDB" id="A0AAV4VCY3"/>
<protein>
    <submittedName>
        <fullName evidence="1">Uncharacterized protein</fullName>
    </submittedName>
</protein>
<dbReference type="Proteomes" id="UP001054945">
    <property type="component" value="Unassembled WGS sequence"/>
</dbReference>
<name>A0AAV4VCY3_CAEEX</name>
<evidence type="ECO:0000313" key="1">
    <source>
        <dbReference type="EMBL" id="GIY67873.1"/>
    </source>
</evidence>
<dbReference type="EMBL" id="BPLR01014290">
    <property type="protein sequence ID" value="GIY67873.1"/>
    <property type="molecule type" value="Genomic_DNA"/>
</dbReference>
<sequence length="96" mass="10998">MVKSANRARSVASERWKNRAWCTSPKGVVARRITPGPKSGLLPKQNSLQELIPKLISCKIRIFSRSRMGYLRLITLRPPKVETHRNSLLKFICNKI</sequence>
<keyword evidence="2" id="KW-1185">Reference proteome</keyword>
<organism evidence="1 2">
    <name type="scientific">Caerostris extrusa</name>
    <name type="common">Bark spider</name>
    <name type="synonym">Caerostris bankana</name>
    <dbReference type="NCBI Taxonomy" id="172846"/>
    <lineage>
        <taxon>Eukaryota</taxon>
        <taxon>Metazoa</taxon>
        <taxon>Ecdysozoa</taxon>
        <taxon>Arthropoda</taxon>
        <taxon>Chelicerata</taxon>
        <taxon>Arachnida</taxon>
        <taxon>Araneae</taxon>
        <taxon>Araneomorphae</taxon>
        <taxon>Entelegynae</taxon>
        <taxon>Araneoidea</taxon>
        <taxon>Araneidae</taxon>
        <taxon>Caerostris</taxon>
    </lineage>
</organism>